<dbReference type="RefSeq" id="WP_251871395.1">
    <property type="nucleotide sequence ID" value="NZ_CP098755.1"/>
</dbReference>
<evidence type="ECO:0000256" key="6">
    <source>
        <dbReference type="ARBA" id="ARBA00023139"/>
    </source>
</evidence>
<keyword evidence="6" id="KW-0564">Palmitate</keyword>
<dbReference type="Gene3D" id="3.30.300.210">
    <property type="entry name" value="Nutrient germinant receptor protein C, domain 3"/>
    <property type="match status" value="1"/>
</dbReference>
<comment type="subcellular location">
    <subcellularLocation>
        <location evidence="1">Membrane</location>
        <topology evidence="1">Lipid-anchor</topology>
    </subcellularLocation>
</comment>
<dbReference type="Pfam" id="PF25198">
    <property type="entry name" value="Spore_GerAC_N"/>
    <property type="match status" value="1"/>
</dbReference>
<protein>
    <submittedName>
        <fullName evidence="10">Ger(X)C family spore germination protein</fullName>
    </submittedName>
</protein>
<feature type="domain" description="Spore germination protein N-terminal" evidence="9">
    <location>
        <begin position="23"/>
        <end position="202"/>
    </location>
</feature>
<dbReference type="PROSITE" id="PS51257">
    <property type="entry name" value="PROKAR_LIPOPROTEIN"/>
    <property type="match status" value="1"/>
</dbReference>
<keyword evidence="11" id="KW-1185">Reference proteome</keyword>
<dbReference type="PANTHER" id="PTHR35789:SF1">
    <property type="entry name" value="SPORE GERMINATION PROTEIN B3"/>
    <property type="match status" value="1"/>
</dbReference>
<evidence type="ECO:0000256" key="2">
    <source>
        <dbReference type="ARBA" id="ARBA00007886"/>
    </source>
</evidence>
<evidence type="ECO:0000259" key="9">
    <source>
        <dbReference type="Pfam" id="PF25198"/>
    </source>
</evidence>
<evidence type="ECO:0000256" key="7">
    <source>
        <dbReference type="ARBA" id="ARBA00023288"/>
    </source>
</evidence>
<dbReference type="InterPro" id="IPR046953">
    <property type="entry name" value="Spore_GerAC-like_C"/>
</dbReference>
<evidence type="ECO:0000256" key="1">
    <source>
        <dbReference type="ARBA" id="ARBA00004635"/>
    </source>
</evidence>
<keyword evidence="3" id="KW-0309">Germination</keyword>
<proteinExistence type="inferred from homology"/>
<dbReference type="InterPro" id="IPR057336">
    <property type="entry name" value="GerAC_N"/>
</dbReference>
<dbReference type="PANTHER" id="PTHR35789">
    <property type="entry name" value="SPORE GERMINATION PROTEIN B3"/>
    <property type="match status" value="1"/>
</dbReference>
<evidence type="ECO:0000313" key="11">
    <source>
        <dbReference type="Proteomes" id="UP001056500"/>
    </source>
</evidence>
<evidence type="ECO:0000313" key="10">
    <source>
        <dbReference type="EMBL" id="USG64281.1"/>
    </source>
</evidence>
<dbReference type="InterPro" id="IPR008844">
    <property type="entry name" value="Spore_GerAC-like"/>
</dbReference>
<organism evidence="10 11">
    <name type="scientific">Brevibacillus ruminantium</name>
    <dbReference type="NCBI Taxonomy" id="2950604"/>
    <lineage>
        <taxon>Bacteria</taxon>
        <taxon>Bacillati</taxon>
        <taxon>Bacillota</taxon>
        <taxon>Bacilli</taxon>
        <taxon>Bacillales</taxon>
        <taxon>Paenibacillaceae</taxon>
        <taxon>Brevibacillus</taxon>
    </lineage>
</organism>
<keyword evidence="4" id="KW-0732">Signal</keyword>
<evidence type="ECO:0000256" key="5">
    <source>
        <dbReference type="ARBA" id="ARBA00023136"/>
    </source>
</evidence>
<reference evidence="10" key="1">
    <citation type="submission" date="2022-06" db="EMBL/GenBank/DDBJ databases">
        <title>Genome sequencing of Brevibacillus sp. BB3-R1.</title>
        <authorList>
            <person name="Heo J."/>
            <person name="Lee D."/>
            <person name="Won M."/>
            <person name="Han B.-H."/>
            <person name="Hong S.-B."/>
            <person name="Kwon S.-W."/>
        </authorList>
    </citation>
    <scope>NUCLEOTIDE SEQUENCE</scope>
    <source>
        <strain evidence="10">BB3-R1</strain>
    </source>
</reference>
<dbReference type="NCBIfam" id="TIGR02887">
    <property type="entry name" value="spore_ger_x_C"/>
    <property type="match status" value="1"/>
</dbReference>
<gene>
    <name evidence="10" type="ORF">NDK47_19265</name>
</gene>
<feature type="domain" description="Spore germination GerAC-like C-terminal" evidence="8">
    <location>
        <begin position="210"/>
        <end position="382"/>
    </location>
</feature>
<evidence type="ECO:0000256" key="3">
    <source>
        <dbReference type="ARBA" id="ARBA00022544"/>
    </source>
</evidence>
<dbReference type="EMBL" id="CP098755">
    <property type="protein sequence ID" value="USG64281.1"/>
    <property type="molecule type" value="Genomic_DNA"/>
</dbReference>
<evidence type="ECO:0000256" key="4">
    <source>
        <dbReference type="ARBA" id="ARBA00022729"/>
    </source>
</evidence>
<keyword evidence="7" id="KW-0449">Lipoprotein</keyword>
<keyword evidence="5" id="KW-0472">Membrane</keyword>
<evidence type="ECO:0000259" key="8">
    <source>
        <dbReference type="Pfam" id="PF05504"/>
    </source>
</evidence>
<comment type="similarity">
    <text evidence="2">Belongs to the GerABKC lipoprotein family.</text>
</comment>
<name>A0ABY4WAS6_9BACL</name>
<dbReference type="Pfam" id="PF05504">
    <property type="entry name" value="Spore_GerAC"/>
    <property type="match status" value="1"/>
</dbReference>
<sequence length="386" mass="44184">MGKVWSRICCLLLCLLLLAGCWDRRELEERISVVGIAIDFAKGNEDLYKITIQVPIPLKIAGSTGKGGGGSADAVRIMSVTGRTIKEATNNIQQRLNQRIFFGHTRVLAISESVARRGTKEIIDSFRRDPQIRRLLWPIVVKGEAAALLEIKPRLVQIPVVYIMEMIENGRRIGLIPNQTMGDFYIQTTSDAMEAMLNYVEVKDDEASWKGVAIFRGYKMVGNLNEIQTWSLLQLRDRKRGGDVVIRLPGTKHGYVTFRPHFVRTKLDMQGGLLGETDKYRGHAASYHCVVQGDIIEMTSKPDVPKEKMIAMLQDLIKKEMENRAKKLFHQLQDEHNSDVLKLGLALHAHHYFDYWVEHKWLEDFKDFPIKATYTIKLRRLGMEMY</sequence>
<dbReference type="InterPro" id="IPR038501">
    <property type="entry name" value="Spore_GerAC_C_sf"/>
</dbReference>
<dbReference type="Proteomes" id="UP001056500">
    <property type="component" value="Chromosome"/>
</dbReference>
<accession>A0ABY4WAS6</accession>